<feature type="compositionally biased region" description="Low complexity" evidence="1">
    <location>
        <begin position="296"/>
        <end position="314"/>
    </location>
</feature>
<keyword evidence="2" id="KW-1133">Transmembrane helix</keyword>
<evidence type="ECO:0000256" key="2">
    <source>
        <dbReference type="SAM" id="Phobius"/>
    </source>
</evidence>
<keyword evidence="4" id="KW-1185">Reference proteome</keyword>
<dbReference type="AlphaFoldDB" id="A0A1I0FRC9"/>
<feature type="region of interest" description="Disordered" evidence="1">
    <location>
        <begin position="248"/>
        <end position="333"/>
    </location>
</feature>
<protein>
    <submittedName>
        <fullName evidence="3">Uncharacterized protein</fullName>
    </submittedName>
</protein>
<gene>
    <name evidence="3" type="ORF">SAMN05216313_109125</name>
</gene>
<dbReference type="RefSeq" id="WP_092363219.1">
    <property type="nucleotide sequence ID" value="NZ_FOIM01000009.1"/>
</dbReference>
<feature type="transmembrane region" description="Helical" evidence="2">
    <location>
        <begin position="21"/>
        <end position="40"/>
    </location>
</feature>
<evidence type="ECO:0000313" key="4">
    <source>
        <dbReference type="Proteomes" id="UP000198508"/>
    </source>
</evidence>
<dbReference type="EMBL" id="FOIM01000009">
    <property type="protein sequence ID" value="SET60707.1"/>
    <property type="molecule type" value="Genomic_DNA"/>
</dbReference>
<evidence type="ECO:0000313" key="3">
    <source>
        <dbReference type="EMBL" id="SET60707.1"/>
    </source>
</evidence>
<keyword evidence="2" id="KW-0812">Transmembrane</keyword>
<proteinExistence type="predicted"/>
<name>A0A1I0FRC9_9FIRM</name>
<sequence length="333" mass="36537">MSRRRRTGRGWSDEDKIKYMRMLAIPLVVVVVLVIIILVMDKKPKETDATVSGTDNTVEIVVEQSGTTAEMSVEPDNSEYKTDFSDYELKKDEVPEVNQLISEYFQAKVDRDAQKLYSLFGKTDEENLDQRQKQLDAEAAEIEDYQEITCYTKQGLTEDSYVVYVTYKIKFRRADSLAPGLLWCYVVKSEDGQYRIRENVVGEEADYVAKANQSEDVRLLASQINQQLKEALESDALLAGAYKKLQKGAVVDSSQPEETKDSNVSIIPGGQETTAADGMETAGTTPEGAPQGGDAGQEQGQESSDSAGDSSAASQNETGAGESSSASQVKIGE</sequence>
<dbReference type="Proteomes" id="UP000198508">
    <property type="component" value="Unassembled WGS sequence"/>
</dbReference>
<feature type="compositionally biased region" description="Polar residues" evidence="1">
    <location>
        <begin position="315"/>
        <end position="333"/>
    </location>
</feature>
<keyword evidence="2" id="KW-0472">Membrane</keyword>
<dbReference type="STRING" id="460384.SAMN05216313_109125"/>
<accession>A0A1I0FRC9</accession>
<reference evidence="4" key="1">
    <citation type="submission" date="2016-10" db="EMBL/GenBank/DDBJ databases">
        <authorList>
            <person name="Varghese N."/>
            <person name="Submissions S."/>
        </authorList>
    </citation>
    <scope>NUCLEOTIDE SEQUENCE [LARGE SCALE GENOMIC DNA]</scope>
    <source>
        <strain evidence="4">NLAE-zl-G277</strain>
    </source>
</reference>
<organism evidence="3 4">
    <name type="scientific">Enterocloster lavalensis</name>
    <dbReference type="NCBI Taxonomy" id="460384"/>
    <lineage>
        <taxon>Bacteria</taxon>
        <taxon>Bacillati</taxon>
        <taxon>Bacillota</taxon>
        <taxon>Clostridia</taxon>
        <taxon>Lachnospirales</taxon>
        <taxon>Lachnospiraceae</taxon>
        <taxon>Enterocloster</taxon>
    </lineage>
</organism>
<evidence type="ECO:0000256" key="1">
    <source>
        <dbReference type="SAM" id="MobiDB-lite"/>
    </source>
</evidence>